<dbReference type="Gene3D" id="3.40.50.1000">
    <property type="entry name" value="HAD superfamily/HAD-like"/>
    <property type="match status" value="1"/>
</dbReference>
<reference evidence="4 5" key="1">
    <citation type="submission" date="2024-09" db="EMBL/GenBank/DDBJ databases">
        <title>Chromosome-scale assembly of Riccia sorocarpa.</title>
        <authorList>
            <person name="Paukszto L."/>
        </authorList>
    </citation>
    <scope>NUCLEOTIDE SEQUENCE [LARGE SCALE GENOMIC DNA]</scope>
    <source>
        <strain evidence="4">LP-2024</strain>
        <tissue evidence="4">Aerial parts of the thallus</tissue>
    </source>
</reference>
<dbReference type="InterPro" id="IPR036412">
    <property type="entry name" value="HAD-like_sf"/>
</dbReference>
<keyword evidence="1" id="KW-0175">Coiled coil</keyword>
<feature type="region of interest" description="Disordered" evidence="2">
    <location>
        <begin position="606"/>
        <end position="667"/>
    </location>
</feature>
<proteinExistence type="predicted"/>
<sequence length="667" mass="77111">MESHGEDSEDGDQWRERRTKRRAEQQSVQLEEAAPEILFGRPIPGRPYRFHFDLIYDYEYELRWGVVPVNQIDKAIQLIAGDEFDKLGLLSAFAIPFPPPNTSVCREFIRTYNRGRQVGLVRGREYHLTKKRIRKALGLSPGEEQLRQVRQKRIEDWFPARYEKGHRCFTQDCTRKEWEPMFQIINAHFLARRRVRDVTGRLALTVKSAVDGEILYDWSELIFESLHSEIIFLRSHLLMDDHNRYVVTWIGPILTWLFCYKHMLPLQYEYEDFAVEDKARAERELAKTHEELERLRNAVEEVRTELTNVGALFKPRLLQPTICRQKTLILALEGLLCRLGKKSSQFQEERKRGWPVLGGNFTWFIPRSGLKIFMEQVTQFFTVIVWSTRLERNNKFILKSLEEGGHLPLGFAEGSTGHVFHQSHCCKLAESGDKNMCWVKDLQILYEWNLCTRDVLLLDDSPLQNLTNHPYLAIHPHAFSPESISPEHDDFLNGKLLPWLLQWSSSPISTSDYVREQPLDVPLLDPFTAIRQLKEKGMDLSDVIWRTVTMSDRLRLVTEFNEKLKQHMANEVGTSQYVASPSRSFATCSEENSSDSDYRIPKIVPDVEPINSASAPPNEPPGTRGKGRSNPGSNPPSTRGKGRGKGRGRGRKSHPRPKVVKDNMPVI</sequence>
<evidence type="ECO:0000259" key="3">
    <source>
        <dbReference type="PROSITE" id="PS50969"/>
    </source>
</evidence>
<keyword evidence="5" id="KW-1185">Reference proteome</keyword>
<feature type="compositionally biased region" description="Basic and acidic residues" evidence="2">
    <location>
        <begin position="1"/>
        <end position="16"/>
    </location>
</feature>
<dbReference type="PROSITE" id="PS50969">
    <property type="entry name" value="FCP1"/>
    <property type="match status" value="1"/>
</dbReference>
<dbReference type="AlphaFoldDB" id="A0ABD3GLA8"/>
<dbReference type="EMBL" id="JBJQOH010000007">
    <property type="protein sequence ID" value="KAL3679214.1"/>
    <property type="molecule type" value="Genomic_DNA"/>
</dbReference>
<dbReference type="Proteomes" id="UP001633002">
    <property type="component" value="Unassembled WGS sequence"/>
</dbReference>
<accession>A0ABD3GLA8</accession>
<feature type="region of interest" description="Disordered" evidence="2">
    <location>
        <begin position="1"/>
        <end position="28"/>
    </location>
</feature>
<comment type="caution">
    <text evidence="4">The sequence shown here is derived from an EMBL/GenBank/DDBJ whole genome shotgun (WGS) entry which is preliminary data.</text>
</comment>
<evidence type="ECO:0000256" key="2">
    <source>
        <dbReference type="SAM" id="MobiDB-lite"/>
    </source>
</evidence>
<gene>
    <name evidence="4" type="ORF">R1sor_022170</name>
</gene>
<feature type="coiled-coil region" evidence="1">
    <location>
        <begin position="278"/>
        <end position="312"/>
    </location>
</feature>
<dbReference type="InterPro" id="IPR050365">
    <property type="entry name" value="TIM50"/>
</dbReference>
<organism evidence="4 5">
    <name type="scientific">Riccia sorocarpa</name>
    <dbReference type="NCBI Taxonomy" id="122646"/>
    <lineage>
        <taxon>Eukaryota</taxon>
        <taxon>Viridiplantae</taxon>
        <taxon>Streptophyta</taxon>
        <taxon>Embryophyta</taxon>
        <taxon>Marchantiophyta</taxon>
        <taxon>Marchantiopsida</taxon>
        <taxon>Marchantiidae</taxon>
        <taxon>Marchantiales</taxon>
        <taxon>Ricciaceae</taxon>
        <taxon>Riccia</taxon>
    </lineage>
</organism>
<dbReference type="InterPro" id="IPR004274">
    <property type="entry name" value="FCP1_dom"/>
</dbReference>
<feature type="domain" description="FCP1 homology" evidence="3">
    <location>
        <begin position="321"/>
        <end position="503"/>
    </location>
</feature>
<evidence type="ECO:0000313" key="4">
    <source>
        <dbReference type="EMBL" id="KAL3679214.1"/>
    </source>
</evidence>
<dbReference type="PANTHER" id="PTHR12210">
    <property type="entry name" value="DULLARD PROTEIN PHOSPHATASE"/>
    <property type="match status" value="1"/>
</dbReference>
<protein>
    <recommendedName>
        <fullName evidence="3">FCP1 homology domain-containing protein</fullName>
    </recommendedName>
</protein>
<evidence type="ECO:0000256" key="1">
    <source>
        <dbReference type="SAM" id="Coils"/>
    </source>
</evidence>
<dbReference type="Pfam" id="PF03031">
    <property type="entry name" value="NIF"/>
    <property type="match status" value="1"/>
</dbReference>
<dbReference type="InterPro" id="IPR023214">
    <property type="entry name" value="HAD_sf"/>
</dbReference>
<evidence type="ECO:0000313" key="5">
    <source>
        <dbReference type="Proteomes" id="UP001633002"/>
    </source>
</evidence>
<feature type="compositionally biased region" description="Basic residues" evidence="2">
    <location>
        <begin position="640"/>
        <end position="658"/>
    </location>
</feature>
<name>A0ABD3GLA8_9MARC</name>
<dbReference type="SUPFAM" id="SSF56784">
    <property type="entry name" value="HAD-like"/>
    <property type="match status" value="1"/>
</dbReference>